<dbReference type="InterPro" id="IPR037355">
    <property type="entry name" value="COMMD3"/>
</dbReference>
<protein>
    <recommendedName>
        <fullName evidence="1">COMM domain-containing protein 3</fullName>
    </recommendedName>
</protein>
<organism evidence="5">
    <name type="scientific">Tabanus bromius</name>
    <name type="common">Band-eyed brown horse fly</name>
    <dbReference type="NCBI Taxonomy" id="304241"/>
    <lineage>
        <taxon>Eukaryota</taxon>
        <taxon>Metazoa</taxon>
        <taxon>Ecdysozoa</taxon>
        <taxon>Arthropoda</taxon>
        <taxon>Hexapoda</taxon>
        <taxon>Insecta</taxon>
        <taxon>Pterygota</taxon>
        <taxon>Neoptera</taxon>
        <taxon>Endopterygota</taxon>
        <taxon>Diptera</taxon>
        <taxon>Brachycera</taxon>
        <taxon>Tabanomorpha</taxon>
        <taxon>Tabanoidea</taxon>
        <taxon>Tabanidae</taxon>
        <taxon>Tabanus</taxon>
    </lineage>
</organism>
<dbReference type="GO" id="GO:0006814">
    <property type="term" value="P:sodium ion transport"/>
    <property type="evidence" value="ECO:0007669"/>
    <property type="project" value="InterPro"/>
</dbReference>
<feature type="domain" description="COMM" evidence="4">
    <location>
        <begin position="118"/>
        <end position="188"/>
    </location>
</feature>
<accession>A0A0K8TP90</accession>
<evidence type="ECO:0000256" key="3">
    <source>
        <dbReference type="SAM" id="Coils"/>
    </source>
</evidence>
<feature type="non-terminal residue" evidence="5">
    <location>
        <position position="1"/>
    </location>
</feature>
<proteinExistence type="evidence at transcript level"/>
<dbReference type="InterPro" id="IPR017920">
    <property type="entry name" value="COMM"/>
</dbReference>
<evidence type="ECO:0000256" key="2">
    <source>
        <dbReference type="ARBA" id="ARBA00093469"/>
    </source>
</evidence>
<dbReference type="AlphaFoldDB" id="A0A0K8TP90"/>
<keyword evidence="3" id="KW-0175">Coiled coil</keyword>
<dbReference type="PROSITE" id="PS51269">
    <property type="entry name" value="COMM"/>
    <property type="match status" value="1"/>
</dbReference>
<evidence type="ECO:0000256" key="1">
    <source>
        <dbReference type="ARBA" id="ARBA00016548"/>
    </source>
</evidence>
<comment type="similarity">
    <text evidence="2">Belongs to the COMM domain-containing protein 3 family.</text>
</comment>
<dbReference type="EMBL" id="GDAI01001401">
    <property type="protein sequence ID" value="JAI16202.1"/>
    <property type="molecule type" value="mRNA"/>
</dbReference>
<dbReference type="Pfam" id="PF07258">
    <property type="entry name" value="COMM_domain"/>
    <property type="match status" value="1"/>
</dbReference>
<evidence type="ECO:0000259" key="4">
    <source>
        <dbReference type="PROSITE" id="PS51269"/>
    </source>
</evidence>
<evidence type="ECO:0000313" key="5">
    <source>
        <dbReference type="EMBL" id="JAI16202.1"/>
    </source>
</evidence>
<dbReference type="PANTHER" id="PTHR31159">
    <property type="entry name" value="COMM DOMAIN-CONTAINING PROTEIN 3"/>
    <property type="match status" value="1"/>
</dbReference>
<sequence>LSTNICDGLKSLSNVINADLSRKLVANAVKLALYSDDYIPSNPEIYASKPDFAKQSEYAVASVLFLGAKLNFESQRLRNLLERNDVSVVVIDDIVKAYENNRIDIAIKSLGFGYSTPHLSDLEWKLSCDVKVSNSVCRSMLNYEIIIKKFSPKTGERLTIAKFTCNVEELNSLINKLKDLVRHCEKISNK</sequence>
<reference evidence="5" key="1">
    <citation type="journal article" date="2015" name="Insect Biochem. Mol. Biol.">
        <title>An insight into the sialome of the horse fly, Tabanus bromius.</title>
        <authorList>
            <person name="Ribeiro J.M."/>
            <person name="Kazimirova M."/>
            <person name="Takac P."/>
            <person name="Andersen J.F."/>
            <person name="Francischetti I.M."/>
        </authorList>
    </citation>
    <scope>NUCLEOTIDE SEQUENCE</scope>
</reference>
<dbReference type="PANTHER" id="PTHR31159:SF1">
    <property type="entry name" value="COMM DOMAIN-CONTAINING PROTEIN 3"/>
    <property type="match status" value="1"/>
</dbReference>
<feature type="coiled-coil region" evidence="3">
    <location>
        <begin position="160"/>
        <end position="190"/>
    </location>
</feature>
<name>A0A0K8TP90_TABBR</name>